<feature type="domain" description="N-terminal" evidence="1">
    <location>
        <begin position="38"/>
        <end position="105"/>
    </location>
</feature>
<protein>
    <submittedName>
        <fullName evidence="2">ArdC-like ssDNA-binding domain-containing protein</fullName>
    </submittedName>
</protein>
<accession>A0ABT8Z6T5</accession>
<dbReference type="RefSeq" id="WP_305517789.1">
    <property type="nucleotide sequence ID" value="NZ_JAUPEV010000026.1"/>
</dbReference>
<feature type="non-terminal residue" evidence="2">
    <location>
        <position position="171"/>
    </location>
</feature>
<sequence length="171" mass="19880">MSQNTQEQNVQNNEVNTEKKKWEDYTLAEKKESYLRLVVKEIAEAIKNDYAPFTKEAKNLPRAYNGSNGLPYTNLNSLMLDIKQKQYGYEDNVWISLNDAKFLKATKEEIDSIFNNKNIPKAQVSYIKTFEIEFVYKLDKDGNKIPLLDENGNQRMNQNGKPLFEIATEVQ</sequence>
<evidence type="ECO:0000313" key="2">
    <source>
        <dbReference type="EMBL" id="MDO7253954.1"/>
    </source>
</evidence>
<name>A0ABT8Z6T5_9HELI</name>
<dbReference type="InterPro" id="IPR013610">
    <property type="entry name" value="ArdC_N"/>
</dbReference>
<proteinExistence type="predicted"/>
<dbReference type="Pfam" id="PF08401">
    <property type="entry name" value="ArdcN"/>
    <property type="match status" value="1"/>
</dbReference>
<keyword evidence="3" id="KW-1185">Reference proteome</keyword>
<dbReference type="EMBL" id="JAUPEV010000026">
    <property type="protein sequence ID" value="MDO7253954.1"/>
    <property type="molecule type" value="Genomic_DNA"/>
</dbReference>
<comment type="caution">
    <text evidence="2">The sequence shown here is derived from an EMBL/GenBank/DDBJ whole genome shotgun (WGS) entry which is preliminary data.</text>
</comment>
<evidence type="ECO:0000313" key="3">
    <source>
        <dbReference type="Proteomes" id="UP001240777"/>
    </source>
</evidence>
<dbReference type="Proteomes" id="UP001240777">
    <property type="component" value="Unassembled WGS sequence"/>
</dbReference>
<organism evidence="2 3">
    <name type="scientific">Helicobacter cappadocius</name>
    <dbReference type="NCBI Taxonomy" id="3063998"/>
    <lineage>
        <taxon>Bacteria</taxon>
        <taxon>Pseudomonadati</taxon>
        <taxon>Campylobacterota</taxon>
        <taxon>Epsilonproteobacteria</taxon>
        <taxon>Campylobacterales</taxon>
        <taxon>Helicobacteraceae</taxon>
        <taxon>Helicobacter</taxon>
    </lineage>
</organism>
<reference evidence="3" key="1">
    <citation type="submission" date="2023-07" db="EMBL/GenBank/DDBJ databases">
        <title>Unpublished Manusciprt.</title>
        <authorList>
            <person name="Aydin F."/>
            <person name="Tarhane S."/>
            <person name="Saticioglu I.B."/>
            <person name="Karakaya E."/>
            <person name="Abay S."/>
            <person name="Guran O."/>
            <person name="Bozkurt E."/>
            <person name="Uzum N."/>
            <person name="Olgun K."/>
            <person name="Jablonski D."/>
        </authorList>
    </citation>
    <scope>NUCLEOTIDE SEQUENCE [LARGE SCALE GENOMIC DNA]</scope>
    <source>
        <strain evidence="3">faydin-H75</strain>
    </source>
</reference>
<gene>
    <name evidence="2" type="ORF">Q5I04_08580</name>
</gene>
<evidence type="ECO:0000259" key="1">
    <source>
        <dbReference type="Pfam" id="PF08401"/>
    </source>
</evidence>